<sequence>MELLKSFGELRAFNLVKDTGTGLSKGFAICEYVDPDITDIACQGLNNMELGDKRLVVQRASIGAKVATPIVGTLGSLPIPAELIPINAHASEPTTVLQLLNMITPEELQEDDEYQDILEDVGEECSKYGRIVELRIPKPNEGQDVPGVGKVFIQYETKDECSVALRALAGRKFADRTVVASYITEERFQAQDY</sequence>
<dbReference type="PANTHER" id="PTHR23139">
    <property type="entry name" value="RNA-BINDING PROTEIN"/>
    <property type="match status" value="1"/>
</dbReference>
<dbReference type="Pfam" id="PF00076">
    <property type="entry name" value="RRM_1"/>
    <property type="match status" value="2"/>
</dbReference>
<evidence type="ECO:0000256" key="4">
    <source>
        <dbReference type="PROSITE-ProRule" id="PRU00176"/>
    </source>
</evidence>
<evidence type="ECO:0000256" key="2">
    <source>
        <dbReference type="ARBA" id="ARBA00022884"/>
    </source>
</evidence>
<evidence type="ECO:0000313" key="6">
    <source>
        <dbReference type="EMBL" id="KAK9674962.1"/>
    </source>
</evidence>
<protein>
    <recommendedName>
        <fullName evidence="5">RRM domain-containing protein</fullName>
    </recommendedName>
</protein>
<dbReference type="Gene3D" id="3.30.70.330">
    <property type="match status" value="3"/>
</dbReference>
<comment type="caution">
    <text evidence="6">The sequence shown here is derived from an EMBL/GenBank/DDBJ whole genome shotgun (WGS) entry which is preliminary data.</text>
</comment>
<organism evidence="6 7">
    <name type="scientific">Basidiobolus ranarum</name>
    <dbReference type="NCBI Taxonomy" id="34480"/>
    <lineage>
        <taxon>Eukaryota</taxon>
        <taxon>Fungi</taxon>
        <taxon>Fungi incertae sedis</taxon>
        <taxon>Zoopagomycota</taxon>
        <taxon>Entomophthoromycotina</taxon>
        <taxon>Basidiobolomycetes</taxon>
        <taxon>Basidiobolales</taxon>
        <taxon>Basidiobolaceae</taxon>
        <taxon>Basidiobolus</taxon>
    </lineage>
</organism>
<dbReference type="SMART" id="SM00361">
    <property type="entry name" value="RRM_1"/>
    <property type="match status" value="1"/>
</dbReference>
<dbReference type="InterPro" id="IPR000504">
    <property type="entry name" value="RRM_dom"/>
</dbReference>
<evidence type="ECO:0000256" key="1">
    <source>
        <dbReference type="ARBA" id="ARBA00022664"/>
    </source>
</evidence>
<keyword evidence="2 4" id="KW-0694">RNA-binding</keyword>
<feature type="domain" description="RRM" evidence="5">
    <location>
        <begin position="1"/>
        <end position="62"/>
    </location>
</feature>
<evidence type="ECO:0000313" key="7">
    <source>
        <dbReference type="Proteomes" id="UP001479436"/>
    </source>
</evidence>
<dbReference type="InterPro" id="IPR035979">
    <property type="entry name" value="RBD_domain_sf"/>
</dbReference>
<keyword evidence="1" id="KW-0507">mRNA processing</keyword>
<dbReference type="InterPro" id="IPR012677">
    <property type="entry name" value="Nucleotide-bd_a/b_plait_sf"/>
</dbReference>
<accession>A0ABR2VL85</accession>
<feature type="domain" description="RRM" evidence="5">
    <location>
        <begin position="95"/>
        <end position="185"/>
    </location>
</feature>
<dbReference type="InterPro" id="IPR003954">
    <property type="entry name" value="RRM_euk-type"/>
</dbReference>
<proteinExistence type="predicted"/>
<dbReference type="CDD" id="cd12232">
    <property type="entry name" value="RRM3_U2AF65"/>
    <property type="match status" value="1"/>
</dbReference>
<keyword evidence="3" id="KW-0508">mRNA splicing</keyword>
<evidence type="ECO:0000256" key="3">
    <source>
        <dbReference type="ARBA" id="ARBA00023187"/>
    </source>
</evidence>
<dbReference type="Proteomes" id="UP001479436">
    <property type="component" value="Unassembled WGS sequence"/>
</dbReference>
<keyword evidence="7" id="KW-1185">Reference proteome</keyword>
<dbReference type="SUPFAM" id="SSF54928">
    <property type="entry name" value="RNA-binding domain, RBD"/>
    <property type="match status" value="1"/>
</dbReference>
<evidence type="ECO:0000259" key="5">
    <source>
        <dbReference type="PROSITE" id="PS50102"/>
    </source>
</evidence>
<dbReference type="CDD" id="cd12231">
    <property type="entry name" value="RRM2_U2AF65"/>
    <property type="match status" value="1"/>
</dbReference>
<dbReference type="PROSITE" id="PS50102">
    <property type="entry name" value="RRM"/>
    <property type="match status" value="2"/>
</dbReference>
<dbReference type="EMBL" id="JASJQH010009859">
    <property type="protein sequence ID" value="KAK9674962.1"/>
    <property type="molecule type" value="Genomic_DNA"/>
</dbReference>
<name>A0ABR2VL85_9FUNG</name>
<reference evidence="6 7" key="1">
    <citation type="submission" date="2023-04" db="EMBL/GenBank/DDBJ databases">
        <title>Genome of Basidiobolus ranarum AG-B5.</title>
        <authorList>
            <person name="Stajich J.E."/>
            <person name="Carter-House D."/>
            <person name="Gryganskyi A."/>
        </authorList>
    </citation>
    <scope>NUCLEOTIDE SEQUENCE [LARGE SCALE GENOMIC DNA]</scope>
    <source>
        <strain evidence="6 7">AG-B5</strain>
    </source>
</reference>
<gene>
    <name evidence="6" type="ORF">K7432_016761</name>
</gene>